<keyword evidence="8" id="KW-1185">Reference proteome</keyword>
<comment type="similarity">
    <text evidence="1 5">Belongs to the flavin oxidoreductase frp family.</text>
</comment>
<dbReference type="Proteomes" id="UP000516412">
    <property type="component" value="Chromosome"/>
</dbReference>
<dbReference type="KEGG" id="nmus:H7A79_1504"/>
<evidence type="ECO:0000313" key="7">
    <source>
        <dbReference type="EMBL" id="QNT58632.1"/>
    </source>
</evidence>
<dbReference type="PANTHER" id="PTHR43425:SF2">
    <property type="entry name" value="OXYGEN-INSENSITIVE NADPH NITROREDUCTASE"/>
    <property type="match status" value="1"/>
</dbReference>
<reference evidence="7" key="1">
    <citation type="submission" date="2024-06" db="EMBL/GenBank/DDBJ databases">
        <title>Complete Genome Sequence of mouse commensal type strain Neisseria musculi.</title>
        <authorList>
            <person name="Thapa E."/>
            <person name="Aluvathingal J."/>
            <person name="Nadendla S."/>
            <person name="Mehta A."/>
            <person name="Tettelin H."/>
            <person name="Weyand N.J."/>
        </authorList>
    </citation>
    <scope>NUCLEOTIDE SEQUENCE</scope>
    <source>
        <strain evidence="7">NW831</strain>
    </source>
</reference>
<dbReference type="NCBIfam" id="NF008033">
    <property type="entry name" value="PRK10765.1"/>
    <property type="match status" value="1"/>
</dbReference>
<name>A0A7H1MAG7_9NEIS</name>
<dbReference type="RefSeq" id="WP_186999907.1">
    <property type="nucleotide sequence ID" value="NZ_CP060414.2"/>
</dbReference>
<dbReference type="PIRSF" id="PIRSF005426">
    <property type="entry name" value="Frp"/>
    <property type="match status" value="1"/>
</dbReference>
<keyword evidence="3 5" id="KW-0288">FMN</keyword>
<feature type="domain" description="Nitroreductase" evidence="6">
    <location>
        <begin position="13"/>
        <end position="162"/>
    </location>
</feature>
<gene>
    <name evidence="7" type="ORF">H7A79_1504</name>
</gene>
<evidence type="ECO:0000256" key="4">
    <source>
        <dbReference type="ARBA" id="ARBA00023002"/>
    </source>
</evidence>
<accession>A0A7H1MAG7</accession>
<keyword evidence="2 5" id="KW-0285">Flavoprotein</keyword>
<dbReference type="InterPro" id="IPR016446">
    <property type="entry name" value="Flavin_OxRdtase_Frp"/>
</dbReference>
<evidence type="ECO:0000259" key="6">
    <source>
        <dbReference type="Pfam" id="PF00881"/>
    </source>
</evidence>
<organism evidence="7 8">
    <name type="scientific">Neisseria musculi</name>
    <dbReference type="NCBI Taxonomy" id="1815583"/>
    <lineage>
        <taxon>Bacteria</taxon>
        <taxon>Pseudomonadati</taxon>
        <taxon>Pseudomonadota</taxon>
        <taxon>Betaproteobacteria</taxon>
        <taxon>Neisseriales</taxon>
        <taxon>Neisseriaceae</taxon>
        <taxon>Neisseria</taxon>
    </lineage>
</organism>
<keyword evidence="4 5" id="KW-0560">Oxidoreductase</keyword>
<evidence type="ECO:0000256" key="2">
    <source>
        <dbReference type="ARBA" id="ARBA00022630"/>
    </source>
</evidence>
<dbReference type="InterPro" id="IPR029479">
    <property type="entry name" value="Nitroreductase"/>
</dbReference>
<evidence type="ECO:0000256" key="1">
    <source>
        <dbReference type="ARBA" id="ARBA00008366"/>
    </source>
</evidence>
<dbReference type="PANTHER" id="PTHR43425">
    <property type="entry name" value="OXYGEN-INSENSITIVE NADPH NITROREDUCTASE"/>
    <property type="match status" value="1"/>
</dbReference>
<dbReference type="EMBL" id="CP060414">
    <property type="protein sequence ID" value="QNT58632.1"/>
    <property type="molecule type" value="Genomic_DNA"/>
</dbReference>
<dbReference type="CDD" id="cd02146">
    <property type="entry name" value="NfsA-like"/>
    <property type="match status" value="1"/>
</dbReference>
<evidence type="ECO:0000256" key="5">
    <source>
        <dbReference type="PIRNR" id="PIRNR005426"/>
    </source>
</evidence>
<evidence type="ECO:0000256" key="3">
    <source>
        <dbReference type="ARBA" id="ARBA00022643"/>
    </source>
</evidence>
<dbReference type="AlphaFoldDB" id="A0A7H1MAG7"/>
<protein>
    <submittedName>
        <fullName evidence="7">Nitroreductase family protein</fullName>
    </submittedName>
</protein>
<keyword evidence="5" id="KW-0521">NADP</keyword>
<dbReference type="InterPro" id="IPR000415">
    <property type="entry name" value="Nitroreductase-like"/>
</dbReference>
<dbReference type="SUPFAM" id="SSF55469">
    <property type="entry name" value="FMN-dependent nitroreductase-like"/>
    <property type="match status" value="1"/>
</dbReference>
<dbReference type="Gene3D" id="3.40.109.10">
    <property type="entry name" value="NADH Oxidase"/>
    <property type="match status" value="1"/>
</dbReference>
<sequence>MLKSKPTLETIFAHRSIRQFTQQPVSDEILDTLVRAGQQASTSNNLQCVSIIRVSDPALRQGIREAAGSAPYIVDCAEFLLFCIDFSKHRQIFPDAQLDWAEISLIGAVDVGILAQNVLLAAESLGLSGVYIGALRNDAQKVSDILNLPEYCIPLIGLCLGYPDQDPPFKPRLPKAMVYAENACPALNAEAVESYNQAVADYYVRRKGKTVPWKQSLAKTLGNPVRPHMLGFLRGKGLLKR</sequence>
<dbReference type="Pfam" id="PF00881">
    <property type="entry name" value="Nitroreductase"/>
    <property type="match status" value="1"/>
</dbReference>
<dbReference type="GO" id="GO:0016491">
    <property type="term" value="F:oxidoreductase activity"/>
    <property type="evidence" value="ECO:0007669"/>
    <property type="project" value="UniProtKB-UniRule"/>
</dbReference>
<proteinExistence type="inferred from homology"/>
<evidence type="ECO:0000313" key="8">
    <source>
        <dbReference type="Proteomes" id="UP000516412"/>
    </source>
</evidence>